<dbReference type="Proteomes" id="UP001500280">
    <property type="component" value="Unassembled WGS sequence"/>
</dbReference>
<keyword evidence="4" id="KW-1185">Reference proteome</keyword>
<dbReference type="InterPro" id="IPR004547">
    <property type="entry name" value="Glucosamine6P_isomerase"/>
</dbReference>
<dbReference type="SUPFAM" id="SSF100950">
    <property type="entry name" value="NagB/RpiA/CoA transferase-like"/>
    <property type="match status" value="1"/>
</dbReference>
<dbReference type="Gene3D" id="3.40.50.1360">
    <property type="match status" value="1"/>
</dbReference>
<reference evidence="3 4" key="1">
    <citation type="journal article" date="2019" name="Int. J. Syst. Evol. Microbiol.">
        <title>The Global Catalogue of Microorganisms (GCM) 10K type strain sequencing project: providing services to taxonomists for standard genome sequencing and annotation.</title>
        <authorList>
            <consortium name="The Broad Institute Genomics Platform"/>
            <consortium name="The Broad Institute Genome Sequencing Center for Infectious Disease"/>
            <person name="Wu L."/>
            <person name="Ma J."/>
        </authorList>
    </citation>
    <scope>NUCLEOTIDE SEQUENCE [LARGE SCALE GENOMIC DNA]</scope>
    <source>
        <strain evidence="3 4">JCM 14307</strain>
    </source>
</reference>
<gene>
    <name evidence="3" type="ORF">GCM10009745_01710</name>
</gene>
<sequence length="254" mass="27835">MQTFDTLDYMTLGIDHAPQISTHPTRAALGQAAAAWAAERIRQAIERTSNARVMLAAAPSQAATLTALAGEPDLDWSRVEFFHMDEYVGLAPEAPQAFGTWLHQNFLNKVPQATFHRIDPESAVAHYEQVMGDEPFDIVLLGLGVNGHLAFNDPPADLDDPRSAKVVALDETSRRQQVDEGHFARLSDVPTHAVTVTIPRLLNARDVIASVPGAPKRQAVQDTLTRPIGPDHPGTALRTHPRVRLFLDVESDPR</sequence>
<dbReference type="InterPro" id="IPR037171">
    <property type="entry name" value="NagB/RpiA_transferase-like"/>
</dbReference>
<dbReference type="EMBL" id="BAAANF010000001">
    <property type="protein sequence ID" value="GAA1663727.1"/>
    <property type="molecule type" value="Genomic_DNA"/>
</dbReference>
<keyword evidence="1" id="KW-0119">Carbohydrate metabolism</keyword>
<proteinExistence type="predicted"/>
<evidence type="ECO:0000256" key="1">
    <source>
        <dbReference type="ARBA" id="ARBA00023277"/>
    </source>
</evidence>
<dbReference type="Pfam" id="PF01182">
    <property type="entry name" value="Glucosamine_iso"/>
    <property type="match status" value="1"/>
</dbReference>
<dbReference type="PANTHER" id="PTHR11280">
    <property type="entry name" value="GLUCOSAMINE-6-PHOSPHATE ISOMERASE"/>
    <property type="match status" value="1"/>
</dbReference>
<evidence type="ECO:0000313" key="4">
    <source>
        <dbReference type="Proteomes" id="UP001500280"/>
    </source>
</evidence>
<protein>
    <submittedName>
        <fullName evidence="3">Glucosamine-6-phosphate deaminase</fullName>
    </submittedName>
</protein>
<dbReference type="InterPro" id="IPR006148">
    <property type="entry name" value="Glc/Gal-6P_isomerase"/>
</dbReference>
<dbReference type="PANTHER" id="PTHR11280:SF6">
    <property type="entry name" value="GLUCOSAMINE-6-PHOSPHATE ISOMERASE NAGB"/>
    <property type="match status" value="1"/>
</dbReference>
<name>A0ABN2G1I3_9ACTN</name>
<feature type="domain" description="Glucosamine/galactosamine-6-phosphate isomerase" evidence="2">
    <location>
        <begin position="25"/>
        <end position="238"/>
    </location>
</feature>
<organism evidence="3 4">
    <name type="scientific">Kribbella yunnanensis</name>
    <dbReference type="NCBI Taxonomy" id="190194"/>
    <lineage>
        <taxon>Bacteria</taxon>
        <taxon>Bacillati</taxon>
        <taxon>Actinomycetota</taxon>
        <taxon>Actinomycetes</taxon>
        <taxon>Propionibacteriales</taxon>
        <taxon>Kribbellaceae</taxon>
        <taxon>Kribbella</taxon>
    </lineage>
</organism>
<comment type="caution">
    <text evidence="3">The sequence shown here is derived from an EMBL/GenBank/DDBJ whole genome shotgun (WGS) entry which is preliminary data.</text>
</comment>
<evidence type="ECO:0000313" key="3">
    <source>
        <dbReference type="EMBL" id="GAA1663727.1"/>
    </source>
</evidence>
<accession>A0ABN2G1I3</accession>
<evidence type="ECO:0000259" key="2">
    <source>
        <dbReference type="Pfam" id="PF01182"/>
    </source>
</evidence>